<keyword evidence="2" id="KW-0645">Protease</keyword>
<dbReference type="GO" id="GO:0004175">
    <property type="term" value="F:endopeptidase activity"/>
    <property type="evidence" value="ECO:0007669"/>
    <property type="project" value="TreeGrafter"/>
</dbReference>
<gene>
    <name evidence="7" type="ORF">H9890_10175</name>
</gene>
<dbReference type="InterPro" id="IPR004447">
    <property type="entry name" value="Peptidase_S41A"/>
</dbReference>
<feature type="compositionally biased region" description="Low complexity" evidence="5">
    <location>
        <begin position="412"/>
        <end position="437"/>
    </location>
</feature>
<protein>
    <submittedName>
        <fullName evidence="7">PDZ domain-containing protein</fullName>
    </submittedName>
</protein>
<dbReference type="EMBL" id="DXHQ01000119">
    <property type="protein sequence ID" value="HIW09751.1"/>
    <property type="molecule type" value="Genomic_DNA"/>
</dbReference>
<name>A0A9D1TWW9_9FIRM</name>
<evidence type="ECO:0000313" key="7">
    <source>
        <dbReference type="EMBL" id="HIW09751.1"/>
    </source>
</evidence>
<dbReference type="GO" id="GO:0006508">
    <property type="term" value="P:proteolysis"/>
    <property type="evidence" value="ECO:0007669"/>
    <property type="project" value="UniProtKB-KW"/>
</dbReference>
<dbReference type="PANTHER" id="PTHR32060:SF30">
    <property type="entry name" value="CARBOXY-TERMINAL PROCESSING PROTEASE CTPA"/>
    <property type="match status" value="1"/>
</dbReference>
<dbReference type="GO" id="GO:0008236">
    <property type="term" value="F:serine-type peptidase activity"/>
    <property type="evidence" value="ECO:0007669"/>
    <property type="project" value="UniProtKB-KW"/>
</dbReference>
<feature type="compositionally biased region" description="Acidic residues" evidence="5">
    <location>
        <begin position="438"/>
        <end position="463"/>
    </location>
</feature>
<evidence type="ECO:0000256" key="3">
    <source>
        <dbReference type="ARBA" id="ARBA00022801"/>
    </source>
</evidence>
<evidence type="ECO:0000256" key="5">
    <source>
        <dbReference type="SAM" id="MobiDB-lite"/>
    </source>
</evidence>
<dbReference type="InterPro" id="IPR001478">
    <property type="entry name" value="PDZ"/>
</dbReference>
<dbReference type="Pfam" id="PF03572">
    <property type="entry name" value="Peptidase_S41"/>
    <property type="match status" value="1"/>
</dbReference>
<dbReference type="SMART" id="SM00245">
    <property type="entry name" value="TSPc"/>
    <property type="match status" value="1"/>
</dbReference>
<dbReference type="InterPro" id="IPR036034">
    <property type="entry name" value="PDZ_sf"/>
</dbReference>
<evidence type="ECO:0000259" key="6">
    <source>
        <dbReference type="PROSITE" id="PS50106"/>
    </source>
</evidence>
<dbReference type="InterPro" id="IPR029045">
    <property type="entry name" value="ClpP/crotonase-like_dom_sf"/>
</dbReference>
<dbReference type="CDD" id="cd07560">
    <property type="entry name" value="Peptidase_S41_CPP"/>
    <property type="match status" value="1"/>
</dbReference>
<comment type="similarity">
    <text evidence="1">Belongs to the peptidase S41A family.</text>
</comment>
<evidence type="ECO:0000256" key="4">
    <source>
        <dbReference type="ARBA" id="ARBA00022825"/>
    </source>
</evidence>
<keyword evidence="3" id="KW-0378">Hydrolase</keyword>
<dbReference type="GO" id="GO:0030288">
    <property type="term" value="C:outer membrane-bounded periplasmic space"/>
    <property type="evidence" value="ECO:0007669"/>
    <property type="project" value="TreeGrafter"/>
</dbReference>
<dbReference type="SUPFAM" id="SSF52096">
    <property type="entry name" value="ClpP/crotonase"/>
    <property type="match status" value="1"/>
</dbReference>
<dbReference type="Gene3D" id="3.90.226.10">
    <property type="entry name" value="2-enoyl-CoA Hydratase, Chain A, domain 1"/>
    <property type="match status" value="1"/>
</dbReference>
<dbReference type="GO" id="GO:0007165">
    <property type="term" value="P:signal transduction"/>
    <property type="evidence" value="ECO:0007669"/>
    <property type="project" value="TreeGrafter"/>
</dbReference>
<dbReference type="Gene3D" id="3.30.750.44">
    <property type="match status" value="1"/>
</dbReference>
<feature type="region of interest" description="Disordered" evidence="5">
    <location>
        <begin position="412"/>
        <end position="463"/>
    </location>
</feature>
<sequence length="463" mass="48687">MNKKISVGMMLTIVILAMTVTFSVTMLLAMRLFDSTVSNVKEKESMYSKIAELDRYVRSNDYYTIDETLLYDTISSGYLVGTGDRYARYYTADAYAKLLDIQNGVLMGIGVEVAQDQTGYAKVLKVYDGSPAQEAGIAAGSYITAIDDTDVRTMSGADAIEDRLLGEAGTTVHLVWLGSDAAEQSADLTRSGYISTTIDYQMTAGDVGYIKIRQFDATTLSELDYAIRTLRNAGAASLLFDLRDNAGGLLDAALNCIDLICPEGVMAWAESRDGTREVLGTSSGDSVVDLPIVCLVNGNTASAAELFASCLRDMSGARLVGSTTYGKGTIQSSPQRLSDGSAVVVTVAKLIASNGESFDTTGLTVDVEHALSSDEQMAFYDFTLETDPQILRAVNTAQTLTGSATVGGVNAASSQVASSEDSSADAASGEEAASSEESAPEEEAASGGEADSDEADADADEAA</sequence>
<dbReference type="Gene3D" id="2.30.42.10">
    <property type="match status" value="1"/>
</dbReference>
<keyword evidence="4" id="KW-0720">Serine protease</keyword>
<feature type="domain" description="PDZ" evidence="6">
    <location>
        <begin position="95"/>
        <end position="161"/>
    </location>
</feature>
<accession>A0A9D1TWW9</accession>
<dbReference type="InterPro" id="IPR005151">
    <property type="entry name" value="Tail-specific_protease"/>
</dbReference>
<dbReference type="PANTHER" id="PTHR32060">
    <property type="entry name" value="TAIL-SPECIFIC PROTEASE"/>
    <property type="match status" value="1"/>
</dbReference>
<dbReference type="SMART" id="SM00228">
    <property type="entry name" value="PDZ"/>
    <property type="match status" value="1"/>
</dbReference>
<dbReference type="InterPro" id="IPR041489">
    <property type="entry name" value="PDZ_6"/>
</dbReference>
<proteinExistence type="inferred from homology"/>
<dbReference type="CDD" id="cd06782">
    <property type="entry name" value="cpPDZ_CPP-like"/>
    <property type="match status" value="1"/>
</dbReference>
<evidence type="ECO:0000256" key="1">
    <source>
        <dbReference type="ARBA" id="ARBA00009179"/>
    </source>
</evidence>
<reference evidence="7" key="2">
    <citation type="submission" date="2021-04" db="EMBL/GenBank/DDBJ databases">
        <authorList>
            <person name="Gilroy R."/>
        </authorList>
    </citation>
    <scope>NUCLEOTIDE SEQUENCE</scope>
    <source>
        <strain evidence="7">ChiHcolR34-3080</strain>
    </source>
</reference>
<reference evidence="7" key="1">
    <citation type="journal article" date="2021" name="PeerJ">
        <title>Extensive microbial diversity within the chicken gut microbiome revealed by metagenomics and culture.</title>
        <authorList>
            <person name="Gilroy R."/>
            <person name="Ravi A."/>
            <person name="Getino M."/>
            <person name="Pursley I."/>
            <person name="Horton D.L."/>
            <person name="Alikhan N.F."/>
            <person name="Baker D."/>
            <person name="Gharbi K."/>
            <person name="Hall N."/>
            <person name="Watson M."/>
            <person name="Adriaenssens E.M."/>
            <person name="Foster-Nyarko E."/>
            <person name="Jarju S."/>
            <person name="Secka A."/>
            <person name="Antonio M."/>
            <person name="Oren A."/>
            <person name="Chaudhuri R.R."/>
            <person name="La Ragione R."/>
            <person name="Hildebrand F."/>
            <person name="Pallen M.J."/>
        </authorList>
    </citation>
    <scope>NUCLEOTIDE SEQUENCE</scope>
    <source>
        <strain evidence="7">ChiHcolR34-3080</strain>
    </source>
</reference>
<evidence type="ECO:0000313" key="8">
    <source>
        <dbReference type="Proteomes" id="UP000823933"/>
    </source>
</evidence>
<dbReference type="Proteomes" id="UP000823933">
    <property type="component" value="Unassembled WGS sequence"/>
</dbReference>
<dbReference type="AlphaFoldDB" id="A0A9D1TWW9"/>
<dbReference type="PROSITE" id="PS50106">
    <property type="entry name" value="PDZ"/>
    <property type="match status" value="1"/>
</dbReference>
<dbReference type="SUPFAM" id="SSF50156">
    <property type="entry name" value="PDZ domain-like"/>
    <property type="match status" value="1"/>
</dbReference>
<evidence type="ECO:0000256" key="2">
    <source>
        <dbReference type="ARBA" id="ARBA00022670"/>
    </source>
</evidence>
<organism evidence="7 8">
    <name type="scientific">Candidatus Faecalibacterium intestinigallinarum</name>
    <dbReference type="NCBI Taxonomy" id="2838581"/>
    <lineage>
        <taxon>Bacteria</taxon>
        <taxon>Bacillati</taxon>
        <taxon>Bacillota</taxon>
        <taxon>Clostridia</taxon>
        <taxon>Eubacteriales</taxon>
        <taxon>Oscillospiraceae</taxon>
        <taxon>Faecalibacterium</taxon>
    </lineage>
</organism>
<dbReference type="Pfam" id="PF17820">
    <property type="entry name" value="PDZ_6"/>
    <property type="match status" value="1"/>
</dbReference>
<comment type="caution">
    <text evidence="7">The sequence shown here is derived from an EMBL/GenBank/DDBJ whole genome shotgun (WGS) entry which is preliminary data.</text>
</comment>